<dbReference type="OrthoDB" id="1577640at2759"/>
<dbReference type="Pfam" id="PF01480">
    <property type="entry name" value="PWI"/>
    <property type="match status" value="1"/>
</dbReference>
<feature type="compositionally biased region" description="Polar residues" evidence="4">
    <location>
        <begin position="23"/>
        <end position="43"/>
    </location>
</feature>
<evidence type="ECO:0000256" key="3">
    <source>
        <dbReference type="ARBA" id="ARBA00023242"/>
    </source>
</evidence>
<evidence type="ECO:0008006" key="10">
    <source>
        <dbReference type="Google" id="ProtNLM"/>
    </source>
</evidence>
<comment type="caution">
    <text evidence="8">The sequence shown here is derived from an EMBL/GenBank/DDBJ whole genome shotgun (WGS) entry which is preliminary data.</text>
</comment>
<dbReference type="PROSITE" id="PS50048">
    <property type="entry name" value="ZN2_CY6_FUNGAL_2"/>
    <property type="match status" value="1"/>
</dbReference>
<feature type="region of interest" description="Disordered" evidence="4">
    <location>
        <begin position="1885"/>
        <end position="1946"/>
    </location>
</feature>
<keyword evidence="9" id="KW-1185">Reference proteome</keyword>
<dbReference type="SUPFAM" id="SSF57701">
    <property type="entry name" value="Zn2/Cys6 DNA-binding domain"/>
    <property type="match status" value="1"/>
</dbReference>
<feature type="region of interest" description="Disordered" evidence="4">
    <location>
        <begin position="1"/>
        <end position="43"/>
    </location>
</feature>
<evidence type="ECO:0000313" key="8">
    <source>
        <dbReference type="EMBL" id="KAF2969785.1"/>
    </source>
</evidence>
<evidence type="ECO:0000259" key="6">
    <source>
        <dbReference type="PROSITE" id="PS50075"/>
    </source>
</evidence>
<evidence type="ECO:0000256" key="4">
    <source>
        <dbReference type="SAM" id="MobiDB-lite"/>
    </source>
</evidence>
<protein>
    <recommendedName>
        <fullName evidence="10">Zn(2)-C6 fungal-type domain-containing protein</fullName>
    </recommendedName>
</protein>
<accession>A0A7C8IV02</accession>
<dbReference type="Pfam" id="PF26087">
    <property type="entry name" value="DUF8032"/>
    <property type="match status" value="1"/>
</dbReference>
<dbReference type="Proteomes" id="UP000481858">
    <property type="component" value="Unassembled WGS sequence"/>
</dbReference>
<evidence type="ECO:0000256" key="1">
    <source>
        <dbReference type="ARBA" id="ARBA00022664"/>
    </source>
</evidence>
<keyword evidence="2" id="KW-0677">Repeat</keyword>
<feature type="region of interest" description="Disordered" evidence="4">
    <location>
        <begin position="932"/>
        <end position="960"/>
    </location>
</feature>
<dbReference type="Gene3D" id="4.10.240.10">
    <property type="entry name" value="Zn(2)-C6 fungal-type DNA-binding domain"/>
    <property type="match status" value="1"/>
</dbReference>
<dbReference type="InParanoid" id="A0A7C8IV02"/>
<feature type="region of interest" description="Disordered" evidence="4">
    <location>
        <begin position="1122"/>
        <end position="1144"/>
    </location>
</feature>
<feature type="compositionally biased region" description="Polar residues" evidence="4">
    <location>
        <begin position="1894"/>
        <end position="1907"/>
    </location>
</feature>
<dbReference type="Gene3D" id="1.20.1390.10">
    <property type="entry name" value="PWI domain"/>
    <property type="match status" value="1"/>
</dbReference>
<dbReference type="InterPro" id="IPR027417">
    <property type="entry name" value="P-loop_NTPase"/>
</dbReference>
<dbReference type="Gene3D" id="3.40.50.300">
    <property type="entry name" value="P-loop containing nucleotide triphosphate hydrolases"/>
    <property type="match status" value="1"/>
</dbReference>
<dbReference type="InterPro" id="IPR036483">
    <property type="entry name" value="PWI_dom_sf"/>
</dbReference>
<dbReference type="InterPro" id="IPR009081">
    <property type="entry name" value="PP-bd_ACP"/>
</dbReference>
<dbReference type="InterPro" id="IPR058345">
    <property type="entry name" value="DUF8032"/>
</dbReference>
<dbReference type="PROSITE" id="PS50075">
    <property type="entry name" value="CARRIER"/>
    <property type="match status" value="1"/>
</dbReference>
<evidence type="ECO:0000256" key="2">
    <source>
        <dbReference type="ARBA" id="ARBA00022737"/>
    </source>
</evidence>
<evidence type="ECO:0000313" key="9">
    <source>
        <dbReference type="Proteomes" id="UP000481858"/>
    </source>
</evidence>
<dbReference type="GO" id="GO:0008270">
    <property type="term" value="F:zinc ion binding"/>
    <property type="evidence" value="ECO:0007669"/>
    <property type="project" value="InterPro"/>
</dbReference>
<feature type="domain" description="PWI" evidence="7">
    <location>
        <begin position="476"/>
        <end position="574"/>
    </location>
</feature>
<dbReference type="InterPro" id="IPR036736">
    <property type="entry name" value="ACP-like_sf"/>
</dbReference>
<dbReference type="SUPFAM" id="SSF52540">
    <property type="entry name" value="P-loop containing nucleoside triphosphate hydrolases"/>
    <property type="match status" value="1"/>
</dbReference>
<dbReference type="Gene3D" id="1.10.1200.10">
    <property type="entry name" value="ACP-like"/>
    <property type="match status" value="1"/>
</dbReference>
<reference evidence="8 9" key="1">
    <citation type="submission" date="2019-12" db="EMBL/GenBank/DDBJ databases">
        <title>Draft genome sequence of the ascomycete Xylaria multiplex DSM 110363.</title>
        <authorList>
            <person name="Buettner E."/>
            <person name="Kellner H."/>
        </authorList>
    </citation>
    <scope>NUCLEOTIDE SEQUENCE [LARGE SCALE GENOMIC DNA]</scope>
    <source>
        <strain evidence="8 9">DSM 110363</strain>
    </source>
</reference>
<evidence type="ECO:0000259" key="7">
    <source>
        <dbReference type="PROSITE" id="PS51025"/>
    </source>
</evidence>
<dbReference type="PANTHER" id="PTHR10039">
    <property type="entry name" value="AMELOGENIN"/>
    <property type="match status" value="1"/>
</dbReference>
<dbReference type="InterPro" id="IPR002483">
    <property type="entry name" value="PWI_dom"/>
</dbReference>
<evidence type="ECO:0000259" key="5">
    <source>
        <dbReference type="PROSITE" id="PS50048"/>
    </source>
</evidence>
<dbReference type="PANTHER" id="PTHR10039:SF5">
    <property type="entry name" value="NACHT DOMAIN-CONTAINING PROTEIN"/>
    <property type="match status" value="1"/>
</dbReference>
<organism evidence="8 9">
    <name type="scientific">Xylaria multiplex</name>
    <dbReference type="NCBI Taxonomy" id="323545"/>
    <lineage>
        <taxon>Eukaryota</taxon>
        <taxon>Fungi</taxon>
        <taxon>Dikarya</taxon>
        <taxon>Ascomycota</taxon>
        <taxon>Pezizomycotina</taxon>
        <taxon>Sordariomycetes</taxon>
        <taxon>Xylariomycetidae</taxon>
        <taxon>Xylariales</taxon>
        <taxon>Xylariaceae</taxon>
        <taxon>Xylaria</taxon>
    </lineage>
</organism>
<dbReference type="CDD" id="cd00067">
    <property type="entry name" value="GAL4"/>
    <property type="match status" value="1"/>
</dbReference>
<feature type="domain" description="Zn(2)-C6 fungal-type" evidence="5">
    <location>
        <begin position="742"/>
        <end position="770"/>
    </location>
</feature>
<dbReference type="PROSITE" id="PS51025">
    <property type="entry name" value="PWI"/>
    <property type="match status" value="1"/>
</dbReference>
<dbReference type="EMBL" id="WUBL01000031">
    <property type="protein sequence ID" value="KAF2969785.1"/>
    <property type="molecule type" value="Genomic_DNA"/>
</dbReference>
<dbReference type="SUPFAM" id="SSF101233">
    <property type="entry name" value="PWI domain"/>
    <property type="match status" value="1"/>
</dbReference>
<dbReference type="SMART" id="SM00066">
    <property type="entry name" value="GAL4"/>
    <property type="match status" value="1"/>
</dbReference>
<gene>
    <name evidence="8" type="ORF">GQX73_g3778</name>
</gene>
<dbReference type="InterPro" id="IPR036864">
    <property type="entry name" value="Zn2-C6_fun-type_DNA-bd_sf"/>
</dbReference>
<dbReference type="InterPro" id="IPR001138">
    <property type="entry name" value="Zn2Cys6_DnaBD"/>
</dbReference>
<sequence length="1946" mass="218258">MQQEMYEPTSHHEIPLRGAETTPGASSSSTFPTRGIQSSSAGPAKTINSDLVKALAIIAEEIGLAVEDLTDSTLLSNLGIDSLSSIVISSRFRAELARKIDFGSLYEHSSTIGELKKLLVSTNSANTSNAVSSTSHSQSSRRQDDQNLRLLAGRAPTMSSNDAPGPINSFLNKLDGPLKREKHRQVILESLDFPQSSGRQFTITKELAEACHWFLETPQCRNWLDTSKLGNHIGSHNGMLWIKGKSSSGKSTLMKFLLSHTCESMKEAIIVPFFFNARGYLLLQLLQERRGLQRILDTTQIERPWSIGTLKLLLNATIRSFGKASLILFIDALDECEESQIREMLSFLTDLCDRVAPSETKLRICLASKRVYPLLGIARGLEFILETYGNAMVEYLNKNLVIGHNEVTESIHFEILKRASGNFKWATHVTNWINKQYAEGHDLRELYGWLCSLPSDRNISFKLINEYTPPQTSKTQVRFPVEFGQKVDMQRVNLQVLKKWVAGRISEILDFKHNAPIELCFKFFDSRFPDIKSLPSQLREHLASNAMPFCKELWGLCLSAQCSPHGVPKELLEAKKLELTRLANSSRKQPLLPLPPAEDGGQLSTSAEPSTLGVDKNAAQSSIPGTMPFLARIDHNRVRWIVFEYLRDRVRMEYTIRCDVESVDIDELAADFKTENCVYPGARYTWEKYRGVRQKYEIDCNVIGWALAQLNPCLQGKRGLIQCAVDNWLKILETTNPRIETRCNTCSERHVKCDGKQPECNNCVRTGRQCGGWYPPILPPTATREQAHTAPMPGTKLTATNIAHQDTNRRAEIESLPLIPSENYVSPPLTAPISILISDPNYRRVLVGCSTLFRDRWQCEYKHSTDGAGRRCSWTGPFGLLAAHFKNSHHPFESVEHPYRSVCESCSAESLGFYGAVPRQSNLKKQVLRPLALGPPKAGSPRPYSLPNSTTPDSSNTKQFHLSYSSSSIKSDSGYATVSCDSRIQADQSLYGTHIDDGDIQTVYTDLAGHSDFRIESYIGTFADDLFAKIGGKLLSAQMIEKLSDSLPTLLKALALNIGYQNRTQSQRDMMVFIHKQRQAITMSFKDQYGHGKDLDFDTNTTKEPKPTEIMDRWLASTDESKFDKFEDKPPEDDPGNTTYGECPEEPELMVLGLEEYRKILAEDPSYAWMLARLRRNLILSTVQYDIVNQIRSTIQLAFPETNHVSRKKSPEEVQVTFTAHWDIMGFLRQQGYGIADSKAIANSITLTGTRSHAQALTCQQYMAQMWPLTGSQMLKLIQETLKTAERKKTLFFNTPCRLTLDASIIDGSSVVVTASGLPHFIAEVGEQLAWLGSALRPSVPNTGICICTPSLVPSLTTSRNPPCSVNFVIEYKIERSRSSAKNPNGQCWSYLFSDPIIAGGFPILHREELDTGLEMPLELMVALTGTRYLDIFDSKIFIKGFNTMLVPAKHSEDLIVWHLLHLEKSRHVLGWCAEAISIVGTTRATYNIERSRLRKAHSHHMLEKVEVSGGQFVTGTAAFTLGNREKPVHITRFGFLAKLQWISSKYVVLWDERDKRGWLVNGASALLHILRASLEHSKRKFQSAWLLDPSALKDPDDPSRPDASLQVLINENNRNLTLYMDKTEVYEENVRDGATTTSTSRRQTRHYRLEDRIEHIYNILEKLIDHQTDVERRSGLQIKIRPRRQLEGWDFKDLVNDGDPIFPRATTLPTIGKGWVDFIRALHAVTLFGSGFGELIQPRHTGESICDRWSLLPKDRYYLATCVSNLLEIMEEDGDAASTPRRLCDNVVWHMKQATFDPCPCTKDEKGSHRDPVQGLFPSKFTGRLGKKPQVDLKGTGAVIFGHNTKLHWYWGDTGDPVKGDPPPETCDGSLDFFEDSGIGSSLGSSRFLSASDPSSAGSQTQSQGEKSPAQSRLASPPSPPSRPLQSSKRALQEIASSVKKKMRR</sequence>
<dbReference type="Pfam" id="PF24883">
    <property type="entry name" value="NPHP3_N"/>
    <property type="match status" value="1"/>
</dbReference>
<dbReference type="Pfam" id="PF00172">
    <property type="entry name" value="Zn_clus"/>
    <property type="match status" value="1"/>
</dbReference>
<feature type="domain" description="Carrier" evidence="6">
    <location>
        <begin position="45"/>
        <end position="123"/>
    </location>
</feature>
<feature type="compositionally biased region" description="Polar residues" evidence="4">
    <location>
        <begin position="946"/>
        <end position="960"/>
    </location>
</feature>
<keyword evidence="3" id="KW-0539">Nucleus</keyword>
<feature type="region of interest" description="Disordered" evidence="4">
    <location>
        <begin position="588"/>
        <end position="617"/>
    </location>
</feature>
<dbReference type="SUPFAM" id="SSF47336">
    <property type="entry name" value="ACP-like"/>
    <property type="match status" value="1"/>
</dbReference>
<proteinExistence type="predicted"/>
<keyword evidence="1" id="KW-0507">mRNA processing</keyword>
<dbReference type="InterPro" id="IPR056884">
    <property type="entry name" value="NPHP3-like_N"/>
</dbReference>
<dbReference type="Pfam" id="PF00550">
    <property type="entry name" value="PP-binding"/>
    <property type="match status" value="1"/>
</dbReference>
<dbReference type="GO" id="GO:0006397">
    <property type="term" value="P:mRNA processing"/>
    <property type="evidence" value="ECO:0007669"/>
    <property type="project" value="UniProtKB-KW"/>
</dbReference>
<name>A0A7C8IV02_9PEZI</name>
<dbReference type="GO" id="GO:0000981">
    <property type="term" value="F:DNA-binding transcription factor activity, RNA polymerase II-specific"/>
    <property type="evidence" value="ECO:0007669"/>
    <property type="project" value="InterPro"/>
</dbReference>